<evidence type="ECO:0000313" key="1">
    <source>
        <dbReference type="EMBL" id="EZA59494.1"/>
    </source>
</evidence>
<accession>A0A026WWJ0</accession>
<sequence length="32" mass="3539">MPPVSKRRIKTRKNGKTPSLSTLKVLSLLDSS</sequence>
<organism evidence="1 2">
    <name type="scientific">Ooceraea biroi</name>
    <name type="common">Clonal raider ant</name>
    <name type="synonym">Cerapachys biroi</name>
    <dbReference type="NCBI Taxonomy" id="2015173"/>
    <lineage>
        <taxon>Eukaryota</taxon>
        <taxon>Metazoa</taxon>
        <taxon>Ecdysozoa</taxon>
        <taxon>Arthropoda</taxon>
        <taxon>Hexapoda</taxon>
        <taxon>Insecta</taxon>
        <taxon>Pterygota</taxon>
        <taxon>Neoptera</taxon>
        <taxon>Endopterygota</taxon>
        <taxon>Hymenoptera</taxon>
        <taxon>Apocrita</taxon>
        <taxon>Aculeata</taxon>
        <taxon>Formicoidea</taxon>
        <taxon>Formicidae</taxon>
        <taxon>Dorylinae</taxon>
        <taxon>Ooceraea</taxon>
    </lineage>
</organism>
<dbReference type="Proteomes" id="UP000053097">
    <property type="component" value="Unassembled WGS sequence"/>
</dbReference>
<protein>
    <submittedName>
        <fullName evidence="1">Uncharacterized protein</fullName>
    </submittedName>
</protein>
<reference evidence="1 2" key="1">
    <citation type="journal article" date="2014" name="Curr. Biol.">
        <title>The genome of the clonal raider ant Cerapachys biroi.</title>
        <authorList>
            <person name="Oxley P.R."/>
            <person name="Ji L."/>
            <person name="Fetter-Pruneda I."/>
            <person name="McKenzie S.K."/>
            <person name="Li C."/>
            <person name="Hu H."/>
            <person name="Zhang G."/>
            <person name="Kronauer D.J."/>
        </authorList>
    </citation>
    <scope>NUCLEOTIDE SEQUENCE [LARGE SCALE GENOMIC DNA]</scope>
</reference>
<gene>
    <name evidence="1" type="ORF">X777_00337</name>
</gene>
<evidence type="ECO:0000313" key="2">
    <source>
        <dbReference type="Proteomes" id="UP000053097"/>
    </source>
</evidence>
<proteinExistence type="predicted"/>
<name>A0A026WWJ0_OOCBI</name>
<dbReference type="AlphaFoldDB" id="A0A026WWJ0"/>
<dbReference type="EMBL" id="KK107105">
    <property type="protein sequence ID" value="EZA59494.1"/>
    <property type="molecule type" value="Genomic_DNA"/>
</dbReference>
<keyword evidence="2" id="KW-1185">Reference proteome</keyword>